<keyword evidence="2" id="KW-1185">Reference proteome</keyword>
<proteinExistence type="predicted"/>
<dbReference type="OrthoDB" id="5797404at2"/>
<comment type="caution">
    <text evidence="1">The sequence shown here is derived from an EMBL/GenBank/DDBJ whole genome shotgun (WGS) entry which is preliminary data.</text>
</comment>
<sequence length="88" mass="10285">MYVEVDGWGGHGQFLEDHHRDRERGLFFSAHDWLPFRVSHDQSINSPGSLVDSITSAMERRLPAPRESIDIEPVTHKHGLWYRLNYVE</sequence>
<gene>
    <name evidence="1" type="ORF">BTO32_15130</name>
</gene>
<evidence type="ECO:0008006" key="3">
    <source>
        <dbReference type="Google" id="ProtNLM"/>
    </source>
</evidence>
<protein>
    <recommendedName>
        <fullName evidence="3">DUF559 domain-containing protein</fullName>
    </recommendedName>
</protein>
<organism evidence="1 2">
    <name type="scientific">Marinobacter lutaoensis</name>
    <dbReference type="NCBI Taxonomy" id="135739"/>
    <lineage>
        <taxon>Bacteria</taxon>
        <taxon>Pseudomonadati</taxon>
        <taxon>Pseudomonadota</taxon>
        <taxon>Gammaproteobacteria</taxon>
        <taxon>Pseudomonadales</taxon>
        <taxon>Marinobacteraceae</taxon>
        <taxon>Marinobacter</taxon>
    </lineage>
</organism>
<reference evidence="1 2" key="1">
    <citation type="submission" date="2016-12" db="EMBL/GenBank/DDBJ databases">
        <title>Marinobacter lutaoensis whole genome sequencing.</title>
        <authorList>
            <person name="Verma A."/>
            <person name="Krishnamurthi S."/>
        </authorList>
    </citation>
    <scope>NUCLEOTIDE SEQUENCE [LARGE SCALE GENOMIC DNA]</scope>
    <source>
        <strain evidence="1 2">T5054</strain>
    </source>
</reference>
<evidence type="ECO:0000313" key="2">
    <source>
        <dbReference type="Proteomes" id="UP000189339"/>
    </source>
</evidence>
<dbReference type="AlphaFoldDB" id="A0A1V2DPS4"/>
<accession>A0A1V2DPS4</accession>
<dbReference type="Proteomes" id="UP000189339">
    <property type="component" value="Unassembled WGS sequence"/>
</dbReference>
<name>A0A1V2DPS4_9GAMM</name>
<evidence type="ECO:0000313" key="1">
    <source>
        <dbReference type="EMBL" id="ONF42635.1"/>
    </source>
</evidence>
<dbReference type="EMBL" id="MSCW01000009">
    <property type="protein sequence ID" value="ONF42635.1"/>
    <property type="molecule type" value="Genomic_DNA"/>
</dbReference>